<dbReference type="Pfam" id="PF09490">
    <property type="entry name" value="CbtA"/>
    <property type="match status" value="1"/>
</dbReference>
<name>A0A4R5XE17_9MYCO</name>
<reference evidence="2 3" key="1">
    <citation type="submission" date="2019-01" db="EMBL/GenBank/DDBJ databases">
        <title>High-quality-draft genome sequences of five non-tuberculosis mycobacteriaceae isolated from a nosocomial environment.</title>
        <authorList>
            <person name="Tiago I."/>
            <person name="Alarico S."/>
            <person name="Pereira S.G."/>
            <person name="Coelho C."/>
            <person name="Maranha A."/>
            <person name="Empadinhas N."/>
        </authorList>
    </citation>
    <scope>NUCLEOTIDE SEQUENCE [LARGE SCALE GENOMIC DNA]</scope>
    <source>
        <strain evidence="2 3">22DIII</strain>
    </source>
</reference>
<evidence type="ECO:0000313" key="3">
    <source>
        <dbReference type="Proteomes" id="UP000294952"/>
    </source>
</evidence>
<keyword evidence="1" id="KW-0812">Transmembrane</keyword>
<evidence type="ECO:0000256" key="1">
    <source>
        <dbReference type="SAM" id="Phobius"/>
    </source>
</evidence>
<keyword evidence="1" id="KW-1133">Transmembrane helix</keyword>
<feature type="transmembrane region" description="Helical" evidence="1">
    <location>
        <begin position="254"/>
        <end position="272"/>
    </location>
</feature>
<evidence type="ECO:0008006" key="4">
    <source>
        <dbReference type="Google" id="ProtNLM"/>
    </source>
</evidence>
<feature type="transmembrane region" description="Helical" evidence="1">
    <location>
        <begin position="139"/>
        <end position="161"/>
    </location>
</feature>
<feature type="transmembrane region" description="Helical" evidence="1">
    <location>
        <begin position="111"/>
        <end position="132"/>
    </location>
</feature>
<keyword evidence="1" id="KW-0472">Membrane</keyword>
<dbReference type="EMBL" id="SDLP01000001">
    <property type="protein sequence ID" value="TDL12209.1"/>
    <property type="molecule type" value="Genomic_DNA"/>
</dbReference>
<feature type="transmembrane region" description="Helical" evidence="1">
    <location>
        <begin position="41"/>
        <end position="60"/>
    </location>
</feature>
<gene>
    <name evidence="2" type="ORF">EUA04_04370</name>
</gene>
<dbReference type="InterPro" id="IPR012666">
    <property type="entry name" value="CbtA_put"/>
</dbReference>
<feature type="transmembrane region" description="Helical" evidence="1">
    <location>
        <begin position="181"/>
        <end position="201"/>
    </location>
</feature>
<organism evidence="2 3">
    <name type="scientific">Mycolicibacterium obuense</name>
    <dbReference type="NCBI Taxonomy" id="1807"/>
    <lineage>
        <taxon>Bacteria</taxon>
        <taxon>Bacillati</taxon>
        <taxon>Actinomycetota</taxon>
        <taxon>Actinomycetes</taxon>
        <taxon>Mycobacteriales</taxon>
        <taxon>Mycobacteriaceae</taxon>
        <taxon>Mycolicibacterium</taxon>
    </lineage>
</organism>
<evidence type="ECO:0000313" key="2">
    <source>
        <dbReference type="EMBL" id="TDL12209.1"/>
    </source>
</evidence>
<comment type="caution">
    <text evidence="2">The sequence shown here is derived from an EMBL/GenBank/DDBJ whole genome shotgun (WGS) entry which is preliminary data.</text>
</comment>
<proteinExistence type="predicted"/>
<accession>A0A4R5XE17</accession>
<feature type="transmembrane region" description="Helical" evidence="1">
    <location>
        <begin position="213"/>
        <end position="234"/>
    </location>
</feature>
<protein>
    <recommendedName>
        <fullName evidence="4">Cobalt transporter</fullName>
    </recommendedName>
</protein>
<dbReference type="AlphaFoldDB" id="A0A4R5XE17"/>
<sequence>MTKGRCPCSAPTPTCTNSCTTPGICSASPATREVATMEKRIIGLGIAGGFAAGIVSFAFARWQLAPLITAAVDYEEQRSHAAEALGGAHAHEHEVFSRAVQENVGSAVGTVAFGVIMGALFAVALAMVLASLRGRHASLSLVAASTAAAGFVSVAMVPFLAYPANPPGVGLSETAGDRTTAYLLMIAASLATAAAAVIVGLRLAQRIGGASAAAASIAGYLTVVTAVALALPAFREVPPEFPAELLADFRLSSLVGQALMWATLGAVTSVLLPRVLAPATTGAVRAGR</sequence>
<dbReference type="Proteomes" id="UP000294952">
    <property type="component" value="Unassembled WGS sequence"/>
</dbReference>